<keyword evidence="9" id="KW-1185">Reference proteome</keyword>
<dbReference type="Proteomes" id="UP001149090">
    <property type="component" value="Unassembled WGS sequence"/>
</dbReference>
<dbReference type="PANTHER" id="PTHR47980">
    <property type="entry name" value="LD44762P"/>
    <property type="match status" value="1"/>
</dbReference>
<dbReference type="SMART" id="SM00175">
    <property type="entry name" value="RAB"/>
    <property type="match status" value="1"/>
</dbReference>
<evidence type="ECO:0000256" key="6">
    <source>
        <dbReference type="ARBA" id="ARBA00067099"/>
    </source>
</evidence>
<evidence type="ECO:0000256" key="1">
    <source>
        <dbReference type="ARBA" id="ARBA00006270"/>
    </source>
</evidence>
<evidence type="ECO:0000256" key="4">
    <source>
        <dbReference type="ARBA" id="ARBA00023288"/>
    </source>
</evidence>
<reference evidence="8" key="1">
    <citation type="submission" date="2022-10" db="EMBL/GenBank/DDBJ databases">
        <title>Novel sulphate-reducing endosymbionts in the free-living metamonad Anaeramoeba.</title>
        <authorList>
            <person name="Jerlstrom-Hultqvist J."/>
            <person name="Cepicka I."/>
            <person name="Gallot-Lavallee L."/>
            <person name="Salas-Leiva D."/>
            <person name="Curtis B.A."/>
            <person name="Zahonova K."/>
            <person name="Pipaliya S."/>
            <person name="Dacks J."/>
            <person name="Roger A.J."/>
        </authorList>
    </citation>
    <scope>NUCLEOTIDE SEQUENCE</scope>
    <source>
        <strain evidence="8">BMAN</strain>
    </source>
</reference>
<protein>
    <recommendedName>
        <fullName evidence="6">Ras-related protein Rab-1</fullName>
    </recommendedName>
    <alternativeName>
        <fullName evidence="7">Small GTP-binding protein rab1</fullName>
    </alternativeName>
</protein>
<dbReference type="PROSITE" id="PS51421">
    <property type="entry name" value="RAS"/>
    <property type="match status" value="1"/>
</dbReference>
<keyword evidence="3" id="KW-0342">GTP-binding</keyword>
<comment type="caution">
    <text evidence="8">The sequence shown here is derived from an EMBL/GenBank/DDBJ whole genome shotgun (WGS) entry which is preliminary data.</text>
</comment>
<sequence length="178" mass="20729">MEEEYDYLYNVLLIGDCEIGKSSILRRICENEFSDEYLSTIGVDFNTKRITIDSGGIKLVIWDTSGQERFKKITNSYYRGAHGIILVYDITNEESFENIEENWMTSIKENANENVKTILIGNKCDLEEKRQVSKEKGKEFADEYKIPFYEVSAKNNINIDNTFFEITRNIRENNGSNK</sequence>
<name>A0A9Q0LT30_ANAIG</name>
<dbReference type="PROSITE" id="PS51420">
    <property type="entry name" value="RHO"/>
    <property type="match status" value="1"/>
</dbReference>
<accession>A0A9Q0LT30</accession>
<dbReference type="PRINTS" id="PR00449">
    <property type="entry name" value="RASTRNSFRMNG"/>
</dbReference>
<dbReference type="OMA" id="IIKARIW"/>
<dbReference type="SMART" id="SM00173">
    <property type="entry name" value="RAS"/>
    <property type="match status" value="1"/>
</dbReference>
<dbReference type="SUPFAM" id="SSF52540">
    <property type="entry name" value="P-loop containing nucleoside triphosphate hydrolases"/>
    <property type="match status" value="1"/>
</dbReference>
<dbReference type="InterPro" id="IPR005225">
    <property type="entry name" value="Small_GTP-bd"/>
</dbReference>
<dbReference type="FunFam" id="3.40.50.300:FF:001018">
    <property type="entry name" value="Rab family GTPase"/>
    <property type="match status" value="1"/>
</dbReference>
<dbReference type="Pfam" id="PF00071">
    <property type="entry name" value="Ras"/>
    <property type="match status" value="1"/>
</dbReference>
<evidence type="ECO:0000256" key="3">
    <source>
        <dbReference type="ARBA" id="ARBA00023134"/>
    </source>
</evidence>
<comment type="similarity">
    <text evidence="1">Belongs to the small GTPase superfamily. Rab family.</text>
</comment>
<dbReference type="GO" id="GO:0003924">
    <property type="term" value="F:GTPase activity"/>
    <property type="evidence" value="ECO:0007669"/>
    <property type="project" value="InterPro"/>
</dbReference>
<dbReference type="PROSITE" id="PS51419">
    <property type="entry name" value="RAB"/>
    <property type="match status" value="1"/>
</dbReference>
<dbReference type="InterPro" id="IPR050305">
    <property type="entry name" value="Small_GTPase_Rab"/>
</dbReference>
<dbReference type="OrthoDB" id="9989112at2759"/>
<dbReference type="SMART" id="SM00174">
    <property type="entry name" value="RHO"/>
    <property type="match status" value="1"/>
</dbReference>
<dbReference type="InterPro" id="IPR027417">
    <property type="entry name" value="P-loop_NTPase"/>
</dbReference>
<gene>
    <name evidence="8" type="ORF">M0811_05907</name>
</gene>
<keyword evidence="4" id="KW-0449">Lipoprotein</keyword>
<evidence type="ECO:0000256" key="7">
    <source>
        <dbReference type="ARBA" id="ARBA00081865"/>
    </source>
</evidence>
<dbReference type="NCBIfam" id="TIGR00231">
    <property type="entry name" value="small_GTP"/>
    <property type="match status" value="1"/>
</dbReference>
<evidence type="ECO:0000256" key="2">
    <source>
        <dbReference type="ARBA" id="ARBA00022741"/>
    </source>
</evidence>
<organism evidence="8 9">
    <name type="scientific">Anaeramoeba ignava</name>
    <name type="common">Anaerobic marine amoeba</name>
    <dbReference type="NCBI Taxonomy" id="1746090"/>
    <lineage>
        <taxon>Eukaryota</taxon>
        <taxon>Metamonada</taxon>
        <taxon>Anaeramoebidae</taxon>
        <taxon>Anaeramoeba</taxon>
    </lineage>
</organism>
<comment type="function">
    <text evidence="5">Protein transport. Probably involved in vesicular traffic from ER to Golgi.</text>
</comment>
<dbReference type="InterPro" id="IPR001806">
    <property type="entry name" value="Small_GTPase"/>
</dbReference>
<dbReference type="GO" id="GO:0005525">
    <property type="term" value="F:GTP binding"/>
    <property type="evidence" value="ECO:0007669"/>
    <property type="project" value="UniProtKB-KW"/>
</dbReference>
<dbReference type="SMART" id="SM00176">
    <property type="entry name" value="RAN"/>
    <property type="match status" value="1"/>
</dbReference>
<dbReference type="AlphaFoldDB" id="A0A9Q0LT30"/>
<keyword evidence="2" id="KW-0547">Nucleotide-binding</keyword>
<evidence type="ECO:0000256" key="5">
    <source>
        <dbReference type="ARBA" id="ARBA00053444"/>
    </source>
</evidence>
<dbReference type="Gene3D" id="3.40.50.300">
    <property type="entry name" value="P-loop containing nucleotide triphosphate hydrolases"/>
    <property type="match status" value="1"/>
</dbReference>
<dbReference type="EMBL" id="JAPDFW010000058">
    <property type="protein sequence ID" value="KAJ5077385.1"/>
    <property type="molecule type" value="Genomic_DNA"/>
</dbReference>
<evidence type="ECO:0000313" key="8">
    <source>
        <dbReference type="EMBL" id="KAJ5077385.1"/>
    </source>
</evidence>
<proteinExistence type="inferred from homology"/>
<evidence type="ECO:0000313" key="9">
    <source>
        <dbReference type="Proteomes" id="UP001149090"/>
    </source>
</evidence>